<dbReference type="RefSeq" id="WP_092614035.1">
    <property type="nucleotide sequence ID" value="NZ_FNCV01000001.1"/>
</dbReference>
<dbReference type="EMBL" id="FNCV01000001">
    <property type="protein sequence ID" value="SDG40964.1"/>
    <property type="molecule type" value="Genomic_DNA"/>
</dbReference>
<sequence length="142" mass="15196">MEGRRLSVTLATDDMAAARAFYQDLLDGRPVFDCGWYVVLRLPSGGEICEVCLMQPQDAAMAPTRGATLNLRVADADRAHAALVGRGAEPVMPLGDHPWGDRGFGILDPGGNMVYLYHPIPPSPDFAGYFTDPAYLAETAGG</sequence>
<name>A0A1G7U0V2_9PROT</name>
<evidence type="ECO:0000313" key="2">
    <source>
        <dbReference type="EMBL" id="SDG40964.1"/>
    </source>
</evidence>
<dbReference type="Gene3D" id="3.30.720.110">
    <property type="match status" value="1"/>
</dbReference>
<dbReference type="SUPFAM" id="SSF54593">
    <property type="entry name" value="Glyoxalase/Bleomycin resistance protein/Dihydroxybiphenyl dioxygenase"/>
    <property type="match status" value="1"/>
</dbReference>
<gene>
    <name evidence="2" type="ORF">SAMN05421742_101163</name>
</gene>
<dbReference type="STRING" id="83401.SAMN05421742_101163"/>
<proteinExistence type="predicted"/>
<dbReference type="OrthoDB" id="9798201at2"/>
<keyword evidence="3" id="KW-1185">Reference proteome</keyword>
<feature type="domain" description="VOC" evidence="1">
    <location>
        <begin position="4"/>
        <end position="119"/>
    </location>
</feature>
<protein>
    <submittedName>
        <fullName evidence="2">Glyoxalase/Bleomycin resistance protein/Dioxygenase superfamily protein</fullName>
    </submittedName>
</protein>
<dbReference type="InterPro" id="IPR029068">
    <property type="entry name" value="Glyas_Bleomycin-R_OHBP_Dase"/>
</dbReference>
<keyword evidence="2" id="KW-0223">Dioxygenase</keyword>
<dbReference type="Pfam" id="PF00903">
    <property type="entry name" value="Glyoxalase"/>
    <property type="match status" value="1"/>
</dbReference>
<dbReference type="InterPro" id="IPR037523">
    <property type="entry name" value="VOC_core"/>
</dbReference>
<keyword evidence="2" id="KW-0560">Oxidoreductase</keyword>
<dbReference type="AlphaFoldDB" id="A0A1G7U0V2"/>
<dbReference type="Proteomes" id="UP000217076">
    <property type="component" value="Unassembled WGS sequence"/>
</dbReference>
<reference evidence="3" key="1">
    <citation type="submission" date="2016-10" db="EMBL/GenBank/DDBJ databases">
        <authorList>
            <person name="Varghese N."/>
            <person name="Submissions S."/>
        </authorList>
    </citation>
    <scope>NUCLEOTIDE SEQUENCE [LARGE SCALE GENOMIC DNA]</scope>
    <source>
        <strain evidence="3">930I</strain>
    </source>
</reference>
<dbReference type="InterPro" id="IPR004360">
    <property type="entry name" value="Glyas_Fos-R_dOase_dom"/>
</dbReference>
<dbReference type="GO" id="GO:0051213">
    <property type="term" value="F:dioxygenase activity"/>
    <property type="evidence" value="ECO:0007669"/>
    <property type="project" value="UniProtKB-KW"/>
</dbReference>
<organism evidence="2 3">
    <name type="scientific">Roseospirillum parvum</name>
    <dbReference type="NCBI Taxonomy" id="83401"/>
    <lineage>
        <taxon>Bacteria</taxon>
        <taxon>Pseudomonadati</taxon>
        <taxon>Pseudomonadota</taxon>
        <taxon>Alphaproteobacteria</taxon>
        <taxon>Rhodospirillales</taxon>
        <taxon>Rhodospirillaceae</taxon>
        <taxon>Roseospirillum</taxon>
    </lineage>
</organism>
<accession>A0A1G7U0V2</accession>
<evidence type="ECO:0000259" key="1">
    <source>
        <dbReference type="PROSITE" id="PS51819"/>
    </source>
</evidence>
<dbReference type="PROSITE" id="PS51819">
    <property type="entry name" value="VOC"/>
    <property type="match status" value="1"/>
</dbReference>
<dbReference type="Gene3D" id="3.30.720.120">
    <property type="match status" value="1"/>
</dbReference>
<evidence type="ECO:0000313" key="3">
    <source>
        <dbReference type="Proteomes" id="UP000217076"/>
    </source>
</evidence>